<reference evidence="3" key="2">
    <citation type="submission" date="2023-05" db="EMBL/GenBank/DDBJ databases">
        <authorList>
            <consortium name="Lawrence Berkeley National Laboratory"/>
            <person name="Steindorff A."/>
            <person name="Hensen N."/>
            <person name="Bonometti L."/>
            <person name="Westerberg I."/>
            <person name="Brannstrom I.O."/>
            <person name="Guillou S."/>
            <person name="Cros-Aarteil S."/>
            <person name="Calhoun S."/>
            <person name="Haridas S."/>
            <person name="Kuo A."/>
            <person name="Mondo S."/>
            <person name="Pangilinan J."/>
            <person name="Riley R."/>
            <person name="Labutti K."/>
            <person name="Andreopoulos B."/>
            <person name="Lipzen A."/>
            <person name="Chen C."/>
            <person name="Yanf M."/>
            <person name="Daum C."/>
            <person name="Ng V."/>
            <person name="Clum A."/>
            <person name="Ohm R."/>
            <person name="Martin F."/>
            <person name="Silar P."/>
            <person name="Natvig D."/>
            <person name="Lalanne C."/>
            <person name="Gautier V."/>
            <person name="Ament-Velasquez S.L."/>
            <person name="Kruys A."/>
            <person name="Hutchinson M.I."/>
            <person name="Powell A.J."/>
            <person name="Barry K."/>
            <person name="Miller A.N."/>
            <person name="Grigoriev I.V."/>
            <person name="Debuchy R."/>
            <person name="Gladieux P."/>
            <person name="Thoren M.H."/>
            <person name="Johannesson H."/>
        </authorList>
    </citation>
    <scope>NUCLEOTIDE SEQUENCE</scope>
    <source>
        <strain evidence="3">PSN309</strain>
    </source>
</reference>
<dbReference type="Proteomes" id="UP001302126">
    <property type="component" value="Unassembled WGS sequence"/>
</dbReference>
<sequence length="371" mass="41597">MLLHITQGAVLSLCVCVCVLAPKDSRRAARASSPNVFFFFSICHGGVMGKRVQKATRRDNGDNTAVPGGPATPLVHRENIPTFWRNPDKCILQRTAQAKSSAPHIPHTEKTCNRTPSAPPKSGKRASVRKSEETKPAGDSGERRRFGWLARSAAHQSPVFFPFLNSTSLRSPYFLTWYNNVQPRDRRGSTWTCAKGAIWSPYHLWDSQDIYLVQMDPDVYDVEVLFWVENTGTSPAQRTRGYSCKDPTGRAAWSSLVHVAISFPLLWWSPRDGRRKKRRFFLLVVFAVFSVDKLSKTELFTPWSFETTSHNPQPHGDIFFGHQNSLLEIPVHSLTAGRGVKVREEVVLAKEQAKSSSVMCSNDARGQKQSG</sequence>
<name>A0AAN7ALF1_9PEZI</name>
<evidence type="ECO:0000313" key="4">
    <source>
        <dbReference type="Proteomes" id="UP001302126"/>
    </source>
</evidence>
<accession>A0AAN7ALF1</accession>
<dbReference type="EMBL" id="MU864361">
    <property type="protein sequence ID" value="KAK4191034.1"/>
    <property type="molecule type" value="Genomic_DNA"/>
</dbReference>
<protein>
    <submittedName>
        <fullName evidence="3">Uncharacterized protein</fullName>
    </submittedName>
</protein>
<gene>
    <name evidence="3" type="ORF">QBC35DRAFT_471109</name>
</gene>
<feature type="signal peptide" evidence="2">
    <location>
        <begin position="1"/>
        <end position="21"/>
    </location>
</feature>
<reference evidence="3" key="1">
    <citation type="journal article" date="2023" name="Mol. Phylogenet. Evol.">
        <title>Genome-scale phylogeny and comparative genomics of the fungal order Sordariales.</title>
        <authorList>
            <person name="Hensen N."/>
            <person name="Bonometti L."/>
            <person name="Westerberg I."/>
            <person name="Brannstrom I.O."/>
            <person name="Guillou S."/>
            <person name="Cros-Aarteil S."/>
            <person name="Calhoun S."/>
            <person name="Haridas S."/>
            <person name="Kuo A."/>
            <person name="Mondo S."/>
            <person name="Pangilinan J."/>
            <person name="Riley R."/>
            <person name="LaButti K."/>
            <person name="Andreopoulos B."/>
            <person name="Lipzen A."/>
            <person name="Chen C."/>
            <person name="Yan M."/>
            <person name="Daum C."/>
            <person name="Ng V."/>
            <person name="Clum A."/>
            <person name="Steindorff A."/>
            <person name="Ohm R.A."/>
            <person name="Martin F."/>
            <person name="Silar P."/>
            <person name="Natvig D.O."/>
            <person name="Lalanne C."/>
            <person name="Gautier V."/>
            <person name="Ament-Velasquez S.L."/>
            <person name="Kruys A."/>
            <person name="Hutchinson M.I."/>
            <person name="Powell A.J."/>
            <person name="Barry K."/>
            <person name="Miller A.N."/>
            <person name="Grigoriev I.V."/>
            <person name="Debuchy R."/>
            <person name="Gladieux P."/>
            <person name="Hiltunen Thoren M."/>
            <person name="Johannesson H."/>
        </authorList>
    </citation>
    <scope>NUCLEOTIDE SEQUENCE</scope>
    <source>
        <strain evidence="3">PSN309</strain>
    </source>
</reference>
<keyword evidence="4" id="KW-1185">Reference proteome</keyword>
<proteinExistence type="predicted"/>
<evidence type="ECO:0000256" key="2">
    <source>
        <dbReference type="SAM" id="SignalP"/>
    </source>
</evidence>
<comment type="caution">
    <text evidence="3">The sequence shown here is derived from an EMBL/GenBank/DDBJ whole genome shotgun (WGS) entry which is preliminary data.</text>
</comment>
<evidence type="ECO:0000256" key="1">
    <source>
        <dbReference type="SAM" id="MobiDB-lite"/>
    </source>
</evidence>
<feature type="region of interest" description="Disordered" evidence="1">
    <location>
        <begin position="95"/>
        <end position="144"/>
    </location>
</feature>
<evidence type="ECO:0000313" key="3">
    <source>
        <dbReference type="EMBL" id="KAK4191034.1"/>
    </source>
</evidence>
<dbReference type="AlphaFoldDB" id="A0AAN7ALF1"/>
<feature type="compositionally biased region" description="Basic and acidic residues" evidence="1">
    <location>
        <begin position="129"/>
        <end position="144"/>
    </location>
</feature>
<organism evidence="3 4">
    <name type="scientific">Podospora australis</name>
    <dbReference type="NCBI Taxonomy" id="1536484"/>
    <lineage>
        <taxon>Eukaryota</taxon>
        <taxon>Fungi</taxon>
        <taxon>Dikarya</taxon>
        <taxon>Ascomycota</taxon>
        <taxon>Pezizomycotina</taxon>
        <taxon>Sordariomycetes</taxon>
        <taxon>Sordariomycetidae</taxon>
        <taxon>Sordariales</taxon>
        <taxon>Podosporaceae</taxon>
        <taxon>Podospora</taxon>
    </lineage>
</organism>
<feature type="chain" id="PRO_5043017783" evidence="2">
    <location>
        <begin position="22"/>
        <end position="371"/>
    </location>
</feature>
<keyword evidence="2" id="KW-0732">Signal</keyword>